<dbReference type="Pfam" id="PF10604">
    <property type="entry name" value="Polyketide_cyc2"/>
    <property type="match status" value="1"/>
</dbReference>
<sequence>MSTVISASCEEVFDVVSDLSRRPAFADHYLEDFRLARTDPQGVGASARFLLDRPLLGERGEIRITKCERPHLVEEEGKVGRRGRSTLGAVYELRPSDDDGCCVEMTTRIEATTPVDRLRQRGLPSWLRRRTKKALDRLRKLLEEPASDAGQRATVAGYEPHTAPRFGDHVQVPRKMTVRDG</sequence>
<evidence type="ECO:0000313" key="2">
    <source>
        <dbReference type="EMBL" id="CAA9560067.1"/>
    </source>
</evidence>
<dbReference type="SUPFAM" id="SSF55961">
    <property type="entry name" value="Bet v1-like"/>
    <property type="match status" value="1"/>
</dbReference>
<dbReference type="InterPro" id="IPR023393">
    <property type="entry name" value="START-like_dom_sf"/>
</dbReference>
<dbReference type="CDD" id="cd07812">
    <property type="entry name" value="SRPBCC"/>
    <property type="match status" value="1"/>
</dbReference>
<protein>
    <recommendedName>
        <fullName evidence="3">Coenzyme Q-binding protein COQ10 START domain-containing protein</fullName>
    </recommendedName>
</protein>
<evidence type="ECO:0008006" key="3">
    <source>
        <dbReference type="Google" id="ProtNLM"/>
    </source>
</evidence>
<accession>A0A6J4UYV7</accession>
<dbReference type="Gene3D" id="3.30.530.20">
    <property type="match status" value="1"/>
</dbReference>
<dbReference type="InterPro" id="IPR019587">
    <property type="entry name" value="Polyketide_cyclase/dehydratase"/>
</dbReference>
<dbReference type="EMBL" id="CADCWM010000449">
    <property type="protein sequence ID" value="CAA9560067.1"/>
    <property type="molecule type" value="Genomic_DNA"/>
</dbReference>
<gene>
    <name evidence="2" type="ORF">AVDCRST_MAG88-1420</name>
</gene>
<reference evidence="2" key="1">
    <citation type="submission" date="2020-02" db="EMBL/GenBank/DDBJ databases">
        <authorList>
            <person name="Meier V. D."/>
        </authorList>
    </citation>
    <scope>NUCLEOTIDE SEQUENCE</scope>
    <source>
        <strain evidence="2">AVDCRST_MAG88</strain>
    </source>
</reference>
<proteinExistence type="predicted"/>
<evidence type="ECO:0000256" key="1">
    <source>
        <dbReference type="SAM" id="MobiDB-lite"/>
    </source>
</evidence>
<feature type="region of interest" description="Disordered" evidence="1">
    <location>
        <begin position="157"/>
        <end position="181"/>
    </location>
</feature>
<dbReference type="AlphaFoldDB" id="A0A6J4UYV7"/>
<organism evidence="2">
    <name type="scientific">uncultured Thermomicrobiales bacterium</name>
    <dbReference type="NCBI Taxonomy" id="1645740"/>
    <lineage>
        <taxon>Bacteria</taxon>
        <taxon>Pseudomonadati</taxon>
        <taxon>Thermomicrobiota</taxon>
        <taxon>Thermomicrobia</taxon>
        <taxon>Thermomicrobiales</taxon>
        <taxon>environmental samples</taxon>
    </lineage>
</organism>
<name>A0A6J4UYV7_9BACT</name>